<feature type="transmembrane region" description="Helical" evidence="1">
    <location>
        <begin position="343"/>
        <end position="364"/>
    </location>
</feature>
<feature type="transmembrane region" description="Helical" evidence="1">
    <location>
        <begin position="503"/>
        <end position="522"/>
    </location>
</feature>
<keyword evidence="1" id="KW-0812">Transmembrane</keyword>
<sequence>MSRVVGVRPLLRASLRQEGRSFVPWILVVTALSVTSILVFPSVFPTLASRQALATTIGANPALSLVFGAPGDLTTAEGFNTWRALALGGFLAALMAIFTVVRASRGQEDSGQAELLASGVMSRSTRLVVAVAMALIASVALGVVCALATWAAGSDPGPAWLLSATFTANGWMFAAVAAVAAQLGSEARTASGLAVAVAGSLFLVRGYLDSVEAAGWTTWLTPQGWMQRTAPSIDDDWWPLLPAVALTAVLLVVAFALQARRDFGQGALAPRPGPAHGAVRSVGALAWRLGRASLVAWTVAFTFLGVVFGSLASSVPDLLAEDSGVAQVLAAGATTPDQLVGEFLVTILSLLGIIAAVSGVQVMLRVRAEELDDRVEPLLAGAVARTRFYAAHVLRALAGPTLAMLVGGTVVALLAGDAGLGVTVGDVLLQAVVIVPAVWTVVGVSVAVVGARPRVTVAAWAGVLVSFALTLLGPTFGLDDWALGISPFWHVPHVTAADVDWSGLGWVSLFTAGFVAIGLAGFRHRDLAR</sequence>
<dbReference type="Proteomes" id="UP000076794">
    <property type="component" value="Chromosome"/>
</dbReference>
<dbReference type="OrthoDB" id="2014935at2"/>
<feature type="transmembrane region" description="Helical" evidence="1">
    <location>
        <begin position="237"/>
        <end position="257"/>
    </location>
</feature>
<organism evidence="2 3">
    <name type="scientific">Isoptericola dokdonensis DS-3</name>
    <dbReference type="NCBI Taxonomy" id="1300344"/>
    <lineage>
        <taxon>Bacteria</taxon>
        <taxon>Bacillati</taxon>
        <taxon>Actinomycetota</taxon>
        <taxon>Actinomycetes</taxon>
        <taxon>Micrococcales</taxon>
        <taxon>Promicromonosporaceae</taxon>
        <taxon>Isoptericola</taxon>
    </lineage>
</organism>
<dbReference type="STRING" id="1300344.I598_2250"/>
<keyword evidence="3" id="KW-1185">Reference proteome</keyword>
<proteinExistence type="predicted"/>
<protein>
    <recommendedName>
        <fullName evidence="4">ABC-2 family transporter protein</fullName>
    </recommendedName>
</protein>
<feature type="transmembrane region" description="Helical" evidence="1">
    <location>
        <begin position="159"/>
        <end position="183"/>
    </location>
</feature>
<dbReference type="RefSeq" id="WP_068203025.1">
    <property type="nucleotide sequence ID" value="NZ_CP014209.1"/>
</dbReference>
<evidence type="ECO:0000313" key="2">
    <source>
        <dbReference type="EMBL" id="ANC31790.1"/>
    </source>
</evidence>
<gene>
    <name evidence="2" type="ORF">I598_2250</name>
</gene>
<dbReference type="AlphaFoldDB" id="A0A161IMF8"/>
<feature type="transmembrane region" description="Helical" evidence="1">
    <location>
        <begin position="190"/>
        <end position="208"/>
    </location>
</feature>
<feature type="transmembrane region" description="Helical" evidence="1">
    <location>
        <begin position="294"/>
        <end position="315"/>
    </location>
</feature>
<feature type="transmembrane region" description="Helical" evidence="1">
    <location>
        <begin position="82"/>
        <end position="101"/>
    </location>
</feature>
<feature type="transmembrane region" description="Helical" evidence="1">
    <location>
        <begin position="457"/>
        <end position="478"/>
    </location>
</feature>
<keyword evidence="1" id="KW-0472">Membrane</keyword>
<keyword evidence="1" id="KW-1133">Transmembrane helix</keyword>
<dbReference type="PATRIC" id="fig|1300344.3.peg.2259"/>
<dbReference type="EMBL" id="CP014209">
    <property type="protein sequence ID" value="ANC31790.1"/>
    <property type="molecule type" value="Genomic_DNA"/>
</dbReference>
<feature type="transmembrane region" description="Helical" evidence="1">
    <location>
        <begin position="427"/>
        <end position="450"/>
    </location>
</feature>
<feature type="transmembrane region" description="Helical" evidence="1">
    <location>
        <begin position="393"/>
        <end position="415"/>
    </location>
</feature>
<evidence type="ECO:0008006" key="4">
    <source>
        <dbReference type="Google" id="ProtNLM"/>
    </source>
</evidence>
<evidence type="ECO:0000256" key="1">
    <source>
        <dbReference type="SAM" id="Phobius"/>
    </source>
</evidence>
<evidence type="ECO:0000313" key="3">
    <source>
        <dbReference type="Proteomes" id="UP000076794"/>
    </source>
</evidence>
<feature type="transmembrane region" description="Helical" evidence="1">
    <location>
        <begin position="127"/>
        <end position="153"/>
    </location>
</feature>
<dbReference type="KEGG" id="ido:I598_2250"/>
<name>A0A161IMF8_9MICO</name>
<feature type="transmembrane region" description="Helical" evidence="1">
    <location>
        <begin position="21"/>
        <end position="44"/>
    </location>
</feature>
<accession>A0A161IMF8</accession>
<reference evidence="2 3" key="1">
    <citation type="submission" date="2016-01" db="EMBL/GenBank/DDBJ databases">
        <title>Complete genome sequence of a soil Actinobacterium, Isoptericola dokdonensis DS-3.</title>
        <authorList>
            <person name="Kwon S.-K."/>
            <person name="Kim J.F."/>
        </authorList>
    </citation>
    <scope>NUCLEOTIDE SEQUENCE [LARGE SCALE GENOMIC DNA]</scope>
    <source>
        <strain evidence="2 3">DS-3</strain>
    </source>
</reference>